<feature type="transmembrane region" description="Helical" evidence="1">
    <location>
        <begin position="91"/>
        <end position="108"/>
    </location>
</feature>
<accession>A0ABN1T2P6</accession>
<evidence type="ECO:0000313" key="2">
    <source>
        <dbReference type="EMBL" id="GAA1012684.1"/>
    </source>
</evidence>
<evidence type="ECO:0000313" key="3">
    <source>
        <dbReference type="Proteomes" id="UP001501072"/>
    </source>
</evidence>
<dbReference type="EMBL" id="BAAAHU010000039">
    <property type="protein sequence ID" value="GAA1012684.1"/>
    <property type="molecule type" value="Genomic_DNA"/>
</dbReference>
<feature type="transmembrane region" description="Helical" evidence="1">
    <location>
        <begin position="60"/>
        <end position="82"/>
    </location>
</feature>
<name>A0ABN1T2P6_9ACTN</name>
<dbReference type="SUPFAM" id="SSF103473">
    <property type="entry name" value="MFS general substrate transporter"/>
    <property type="match status" value="1"/>
</dbReference>
<keyword evidence="1" id="KW-0472">Membrane</keyword>
<organism evidence="2 3">
    <name type="scientific">Streptomyces thermogriseus</name>
    <dbReference type="NCBI Taxonomy" id="75292"/>
    <lineage>
        <taxon>Bacteria</taxon>
        <taxon>Bacillati</taxon>
        <taxon>Actinomycetota</taxon>
        <taxon>Actinomycetes</taxon>
        <taxon>Kitasatosporales</taxon>
        <taxon>Streptomycetaceae</taxon>
        <taxon>Streptomyces</taxon>
    </lineage>
</organism>
<evidence type="ECO:0000256" key="1">
    <source>
        <dbReference type="SAM" id="Phobius"/>
    </source>
</evidence>
<comment type="caution">
    <text evidence="2">The sequence shown here is derived from an EMBL/GenBank/DDBJ whole genome shotgun (WGS) entry which is preliminary data.</text>
</comment>
<gene>
    <name evidence="2" type="ORF">GCM10009564_37150</name>
</gene>
<keyword evidence="1" id="KW-1133">Transmembrane helix</keyword>
<feature type="transmembrane region" description="Helical" evidence="1">
    <location>
        <begin position="114"/>
        <end position="135"/>
    </location>
</feature>
<evidence type="ECO:0008006" key="4">
    <source>
        <dbReference type="Google" id="ProtNLM"/>
    </source>
</evidence>
<protein>
    <recommendedName>
        <fullName evidence="4">Integral membrane protein</fullName>
    </recommendedName>
</protein>
<dbReference type="InterPro" id="IPR036259">
    <property type="entry name" value="MFS_trans_sf"/>
</dbReference>
<keyword evidence="3" id="KW-1185">Reference proteome</keyword>
<sequence>MAHAASTYKRTSRGGTRELDLFGPRAHAVGRWAVPLVLGLVYGCWAATNQRRGGPITAGNLVFGFVTALVFAVIMAGILMLAPRLRRGARALLWFAFTGAALGFLIAQSGHSPLFLVVLSLLTGAAVGLGCLYWFSMREGAQDDRAT</sequence>
<proteinExistence type="predicted"/>
<dbReference type="RefSeq" id="WP_067398188.1">
    <property type="nucleotide sequence ID" value="NZ_BAAAHU010000039.1"/>
</dbReference>
<keyword evidence="1" id="KW-0812">Transmembrane</keyword>
<feature type="transmembrane region" description="Helical" evidence="1">
    <location>
        <begin position="29"/>
        <end position="48"/>
    </location>
</feature>
<dbReference type="Proteomes" id="UP001501072">
    <property type="component" value="Unassembled WGS sequence"/>
</dbReference>
<reference evidence="2 3" key="1">
    <citation type="journal article" date="2019" name="Int. J. Syst. Evol. Microbiol.">
        <title>The Global Catalogue of Microorganisms (GCM) 10K type strain sequencing project: providing services to taxonomists for standard genome sequencing and annotation.</title>
        <authorList>
            <consortium name="The Broad Institute Genomics Platform"/>
            <consortium name="The Broad Institute Genome Sequencing Center for Infectious Disease"/>
            <person name="Wu L."/>
            <person name="Ma J."/>
        </authorList>
    </citation>
    <scope>NUCLEOTIDE SEQUENCE [LARGE SCALE GENOMIC DNA]</scope>
    <source>
        <strain evidence="2 3">JCM 11269</strain>
    </source>
</reference>